<dbReference type="InterPro" id="IPR021214">
    <property type="entry name" value="DUF2568"/>
</dbReference>
<organism evidence="2 3">
    <name type="scientific">Streptomyces albiaxialis</name>
    <dbReference type="NCBI Taxonomy" id="329523"/>
    <lineage>
        <taxon>Bacteria</taxon>
        <taxon>Bacillati</taxon>
        <taxon>Actinomycetota</taxon>
        <taxon>Actinomycetes</taxon>
        <taxon>Kitasatosporales</taxon>
        <taxon>Streptomycetaceae</taxon>
        <taxon>Streptomyces</taxon>
    </lineage>
</organism>
<dbReference type="RefSeq" id="WP_344528848.1">
    <property type="nucleotide sequence ID" value="NZ_BAAAPE010000008.1"/>
</dbReference>
<evidence type="ECO:0000256" key="1">
    <source>
        <dbReference type="SAM" id="Phobius"/>
    </source>
</evidence>
<proteinExistence type="predicted"/>
<keyword evidence="1" id="KW-0812">Transmembrane</keyword>
<feature type="transmembrane region" description="Helical" evidence="1">
    <location>
        <begin position="41"/>
        <end position="62"/>
    </location>
</feature>
<keyword evidence="3" id="KW-1185">Reference proteome</keyword>
<sequence length="131" mass="14339">MSPTPLALAYHPFFLGLRFVLELFALGCFALWAWRGTPGPWPVRFLAAVALVVAVGWAWGAFAVSGDESRSGETDYETPGPLRLLLELAVLFGAVAALYHLRLRRIATAALLVMAAYHVAAYDRVGWLLTH</sequence>
<accession>A0ABP5HL85</accession>
<dbReference type="Proteomes" id="UP001500016">
    <property type="component" value="Unassembled WGS sequence"/>
</dbReference>
<keyword evidence="1" id="KW-0472">Membrane</keyword>
<keyword evidence="1" id="KW-1133">Transmembrane helix</keyword>
<feature type="transmembrane region" description="Helical" evidence="1">
    <location>
        <begin position="82"/>
        <end position="99"/>
    </location>
</feature>
<comment type="caution">
    <text evidence="2">The sequence shown here is derived from an EMBL/GenBank/DDBJ whole genome shotgun (WGS) entry which is preliminary data.</text>
</comment>
<evidence type="ECO:0000313" key="2">
    <source>
        <dbReference type="EMBL" id="GAA2077588.1"/>
    </source>
</evidence>
<evidence type="ECO:0000313" key="3">
    <source>
        <dbReference type="Proteomes" id="UP001500016"/>
    </source>
</evidence>
<protein>
    <recommendedName>
        <fullName evidence="4">DUF2568 domain-containing protein</fullName>
    </recommendedName>
</protein>
<gene>
    <name evidence="2" type="ORF">GCM10009801_33790</name>
</gene>
<reference evidence="3" key="1">
    <citation type="journal article" date="2019" name="Int. J. Syst. Evol. Microbiol.">
        <title>The Global Catalogue of Microorganisms (GCM) 10K type strain sequencing project: providing services to taxonomists for standard genome sequencing and annotation.</title>
        <authorList>
            <consortium name="The Broad Institute Genomics Platform"/>
            <consortium name="The Broad Institute Genome Sequencing Center for Infectious Disease"/>
            <person name="Wu L."/>
            <person name="Ma J."/>
        </authorList>
    </citation>
    <scope>NUCLEOTIDE SEQUENCE [LARGE SCALE GENOMIC DNA]</scope>
    <source>
        <strain evidence="3">JCM 15478</strain>
    </source>
</reference>
<name>A0ABP5HL85_9ACTN</name>
<dbReference type="Pfam" id="PF10823">
    <property type="entry name" value="DUF2568"/>
    <property type="match status" value="1"/>
</dbReference>
<evidence type="ECO:0008006" key="4">
    <source>
        <dbReference type="Google" id="ProtNLM"/>
    </source>
</evidence>
<feature type="transmembrane region" description="Helical" evidence="1">
    <location>
        <begin position="106"/>
        <end position="122"/>
    </location>
</feature>
<feature type="transmembrane region" description="Helical" evidence="1">
    <location>
        <begin position="12"/>
        <end position="34"/>
    </location>
</feature>
<dbReference type="EMBL" id="BAAAPE010000008">
    <property type="protein sequence ID" value="GAA2077588.1"/>
    <property type="molecule type" value="Genomic_DNA"/>
</dbReference>